<dbReference type="SMART" id="SM00478">
    <property type="entry name" value="ENDO3c"/>
    <property type="match status" value="1"/>
</dbReference>
<dbReference type="PANTHER" id="PTHR43003:SF5">
    <property type="entry name" value="DNA-3-METHYLADENINE GLYCOSYLASE"/>
    <property type="match status" value="1"/>
</dbReference>
<evidence type="ECO:0000313" key="6">
    <source>
        <dbReference type="EMBL" id="MFC4030041.1"/>
    </source>
</evidence>
<dbReference type="Pfam" id="PF00730">
    <property type="entry name" value="HhH-GPD"/>
    <property type="match status" value="1"/>
</dbReference>
<proteinExistence type="predicted"/>
<dbReference type="EMBL" id="JBHSBB010000001">
    <property type="protein sequence ID" value="MFC4030041.1"/>
    <property type="molecule type" value="Genomic_DNA"/>
</dbReference>
<dbReference type="CDD" id="cd00056">
    <property type="entry name" value="ENDO3c"/>
    <property type="match status" value="1"/>
</dbReference>
<dbReference type="PANTHER" id="PTHR43003">
    <property type="entry name" value="DNA-3-METHYLADENINE GLYCOSYLASE"/>
    <property type="match status" value="1"/>
</dbReference>
<dbReference type="EC" id="3.2.2.21" evidence="2"/>
<dbReference type="Proteomes" id="UP001595765">
    <property type="component" value="Unassembled WGS sequence"/>
</dbReference>
<dbReference type="InterPro" id="IPR011257">
    <property type="entry name" value="DNA_glycosylase"/>
</dbReference>
<dbReference type="Gene3D" id="1.10.1670.40">
    <property type="match status" value="1"/>
</dbReference>
<evidence type="ECO:0000256" key="4">
    <source>
        <dbReference type="ARBA" id="ARBA00023204"/>
    </source>
</evidence>
<dbReference type="RefSeq" id="WP_386424871.1">
    <property type="nucleotide sequence ID" value="NZ_JBHSBB010000001.1"/>
</dbReference>
<gene>
    <name evidence="6" type="ORF">ACFO3J_00990</name>
</gene>
<name>A0ABV8HGQ8_9ACTN</name>
<dbReference type="Gene3D" id="1.10.340.30">
    <property type="entry name" value="Hypothetical protein, domain 2"/>
    <property type="match status" value="1"/>
</dbReference>
<accession>A0ABV8HGQ8</accession>
<reference evidence="7" key="1">
    <citation type="journal article" date="2019" name="Int. J. Syst. Evol. Microbiol.">
        <title>The Global Catalogue of Microorganisms (GCM) 10K type strain sequencing project: providing services to taxonomists for standard genome sequencing and annotation.</title>
        <authorList>
            <consortium name="The Broad Institute Genomics Platform"/>
            <consortium name="The Broad Institute Genome Sequencing Center for Infectious Disease"/>
            <person name="Wu L."/>
            <person name="Ma J."/>
        </authorList>
    </citation>
    <scope>NUCLEOTIDE SEQUENCE [LARGE SCALE GENOMIC DNA]</scope>
    <source>
        <strain evidence="7">CGMCC 4.7237</strain>
    </source>
</reference>
<keyword evidence="3" id="KW-0227">DNA damage</keyword>
<comment type="caution">
    <text evidence="6">The sequence shown here is derived from an EMBL/GenBank/DDBJ whole genome shotgun (WGS) entry which is preliminary data.</text>
</comment>
<protein>
    <recommendedName>
        <fullName evidence="2">DNA-3-methyladenine glycosylase II</fullName>
        <ecNumber evidence="2">3.2.2.21</ecNumber>
    </recommendedName>
</protein>
<sequence>MTRQSTKTPEEHLRRADPVLRAVIDQVVRAGARPAVPPDPAQAADPNRPTDRYGVLVRAIISQNISAGASRSMYEKLKGRFGGRMPTPREVLDDDADELFRTTGLSRAKTASLRSLAEHVVTGKIDLERMHELADEDVVARLDTVKGIGTWTADMFLMFHLNRPDVLPVGDLGLRRAVERAYELPELPGPSELERIAEPWRPYRTLACVYLWRTAETTPQV</sequence>
<keyword evidence="4" id="KW-0234">DNA repair</keyword>
<organism evidence="6 7">
    <name type="scientific">Streptomyces polygonati</name>
    <dbReference type="NCBI Taxonomy" id="1617087"/>
    <lineage>
        <taxon>Bacteria</taxon>
        <taxon>Bacillati</taxon>
        <taxon>Actinomycetota</taxon>
        <taxon>Actinomycetes</taxon>
        <taxon>Kitasatosporales</taxon>
        <taxon>Streptomycetaceae</taxon>
        <taxon>Streptomyces</taxon>
    </lineage>
</organism>
<evidence type="ECO:0000259" key="5">
    <source>
        <dbReference type="SMART" id="SM00478"/>
    </source>
</evidence>
<feature type="domain" description="HhH-GPD" evidence="5">
    <location>
        <begin position="61"/>
        <end position="216"/>
    </location>
</feature>
<dbReference type="InterPro" id="IPR003265">
    <property type="entry name" value="HhH-GPD_domain"/>
</dbReference>
<evidence type="ECO:0000256" key="3">
    <source>
        <dbReference type="ARBA" id="ARBA00022763"/>
    </source>
</evidence>
<comment type="catalytic activity">
    <reaction evidence="1">
        <text>Hydrolysis of alkylated DNA, releasing 3-methyladenine, 3-methylguanine, 7-methylguanine and 7-methyladenine.</text>
        <dbReference type="EC" id="3.2.2.21"/>
    </reaction>
</comment>
<dbReference type="InterPro" id="IPR051912">
    <property type="entry name" value="Alkylbase_DNA_Glycosylase/TA"/>
</dbReference>
<evidence type="ECO:0000256" key="2">
    <source>
        <dbReference type="ARBA" id="ARBA00012000"/>
    </source>
</evidence>
<evidence type="ECO:0000256" key="1">
    <source>
        <dbReference type="ARBA" id="ARBA00000086"/>
    </source>
</evidence>
<keyword evidence="7" id="KW-1185">Reference proteome</keyword>
<evidence type="ECO:0000313" key="7">
    <source>
        <dbReference type="Proteomes" id="UP001595765"/>
    </source>
</evidence>
<dbReference type="SUPFAM" id="SSF48150">
    <property type="entry name" value="DNA-glycosylase"/>
    <property type="match status" value="1"/>
</dbReference>